<dbReference type="InterPro" id="IPR024508">
    <property type="entry name" value="DUF3226"/>
</dbReference>
<dbReference type="Gene3D" id="3.40.50.10620">
    <property type="entry name" value="PH0156-like domains"/>
    <property type="match status" value="1"/>
</dbReference>
<dbReference type="Gene3D" id="1.10.3490.10">
    <property type="entry name" value="PH0156-like"/>
    <property type="match status" value="1"/>
</dbReference>
<sequence>MIIITGNKYENILREKNSEKILFPEYGKNRDTLQAFVASLKGDEIIVTASLELIDLILRRFRGEEHILIHSNSEKALNFKIAYQLRKYLDFDLRGGEIKENERVSILLCEGKTDSKFFKASYKKIFGFRESRKVPENLKFIEKLFERDNYELIKKENSYLGIIPSEGNAGVIRNLGNFLRAMDVFNFHVEKIGVAIDIDESEKAVLESIKGKLSTFGYEATQEGFKVEKTLIIPLLIGAKIDLGPCVEWQKPAVEDFMLAILEEDQTFKKLERAINILCIDLKRKLKPKEVIYLTMAAKKFWGNLEGFYEMSIMRTPRWKVEKVLKKSGLYENMKALLPSPTVLFEQNV</sequence>
<dbReference type="Pfam" id="PF11536">
    <property type="entry name" value="DUF3226"/>
    <property type="match status" value="1"/>
</dbReference>
<evidence type="ECO:0000313" key="1">
    <source>
        <dbReference type="EMBL" id="USH00108.1"/>
    </source>
</evidence>
<dbReference type="EMBL" id="CP080572">
    <property type="protein sequence ID" value="USH00108.1"/>
    <property type="molecule type" value="Genomic_DNA"/>
</dbReference>
<accession>A0A9E7MAV3</accession>
<dbReference type="Proteomes" id="UP001056425">
    <property type="component" value="Chromosome"/>
</dbReference>
<dbReference type="AlphaFoldDB" id="A0A9E7MAV3"/>
<keyword evidence="2" id="KW-1185">Reference proteome</keyword>
<dbReference type="SUPFAM" id="SSF160945">
    <property type="entry name" value="PH0156-like"/>
    <property type="match status" value="1"/>
</dbReference>
<dbReference type="GeneID" id="72776892"/>
<gene>
    <name evidence="1" type="ORF">K1720_01075</name>
</gene>
<evidence type="ECO:0000313" key="2">
    <source>
        <dbReference type="Proteomes" id="UP001056425"/>
    </source>
</evidence>
<protein>
    <submittedName>
        <fullName evidence="1">DUF3226 domain-containing protein</fullName>
    </submittedName>
</protein>
<name>A0A9E7MAV3_9EURY</name>
<reference evidence="1 2" key="1">
    <citation type="submission" date="2021-08" db="EMBL/GenBank/DDBJ databases">
        <title>Thermococcus onnuriiensis IOH2.</title>
        <authorList>
            <person name="Park Y.-J."/>
        </authorList>
    </citation>
    <scope>NUCLEOTIDE SEQUENCE [LARGE SCALE GENOMIC DNA]</scope>
    <source>
        <strain evidence="1 2">IOH2</strain>
    </source>
</reference>
<proteinExistence type="predicted"/>
<dbReference type="RefSeq" id="WP_251949393.1">
    <property type="nucleotide sequence ID" value="NZ_CP080572.1"/>
</dbReference>
<organism evidence="1 2">
    <name type="scientific">Thermococcus argininiproducens</name>
    <dbReference type="NCBI Taxonomy" id="2866384"/>
    <lineage>
        <taxon>Archaea</taxon>
        <taxon>Methanobacteriati</taxon>
        <taxon>Methanobacteriota</taxon>
        <taxon>Thermococci</taxon>
        <taxon>Thermococcales</taxon>
        <taxon>Thermococcaceae</taxon>
        <taxon>Thermococcus</taxon>
    </lineage>
</organism>
<dbReference type="KEGG" id="thei:K1720_01075"/>